<proteinExistence type="predicted"/>
<sequence length="141" mass="15124">MSRITPGFKPSNEMFLSAMEVSETAVICCPSVFTARWAGGACFSTVSNEAYTATTGCQLQFASRIETVLLETYTFYGRPITGLMAYTTATTMSFKTTIETIKPADSTQYIGLVTTTAVTLVHKQSDVGETPLTGKTSPTST</sequence>
<dbReference type="Proteomes" id="UP001152533">
    <property type="component" value="Unassembled WGS sequence"/>
</dbReference>
<evidence type="ECO:0000313" key="1">
    <source>
        <dbReference type="EMBL" id="CAI0645277.1"/>
    </source>
</evidence>
<dbReference type="AlphaFoldDB" id="A0A9W4RQV4"/>
<gene>
    <name evidence="1" type="ORF">CGXH109_LOCUS43747</name>
</gene>
<keyword evidence="2" id="KW-1185">Reference proteome</keyword>
<dbReference type="EMBL" id="CAMGZC010000229">
    <property type="protein sequence ID" value="CAI0645277.1"/>
    <property type="molecule type" value="Genomic_DNA"/>
</dbReference>
<evidence type="ECO:0000313" key="2">
    <source>
        <dbReference type="Proteomes" id="UP001152533"/>
    </source>
</evidence>
<reference evidence="1" key="1">
    <citation type="submission" date="2022-08" db="EMBL/GenBank/DDBJ databases">
        <authorList>
            <person name="Giroux E."/>
            <person name="Giroux E."/>
        </authorList>
    </citation>
    <scope>NUCLEOTIDE SEQUENCE</scope>
    <source>
        <strain evidence="1">H1091258</strain>
    </source>
</reference>
<comment type="caution">
    <text evidence="1">The sequence shown here is derived from an EMBL/GenBank/DDBJ whole genome shotgun (WGS) entry which is preliminary data.</text>
</comment>
<accession>A0A9W4RQV4</accession>
<organism evidence="1 2">
    <name type="scientific">Colletotrichum noveboracense</name>
    <dbReference type="NCBI Taxonomy" id="2664923"/>
    <lineage>
        <taxon>Eukaryota</taxon>
        <taxon>Fungi</taxon>
        <taxon>Dikarya</taxon>
        <taxon>Ascomycota</taxon>
        <taxon>Pezizomycotina</taxon>
        <taxon>Sordariomycetes</taxon>
        <taxon>Hypocreomycetidae</taxon>
        <taxon>Glomerellales</taxon>
        <taxon>Glomerellaceae</taxon>
        <taxon>Colletotrichum</taxon>
        <taxon>Colletotrichum gloeosporioides species complex</taxon>
    </lineage>
</organism>
<protein>
    <submittedName>
        <fullName evidence="1">Uncharacterized protein</fullName>
    </submittedName>
</protein>
<name>A0A9W4RQV4_9PEZI</name>